<organism evidence="8 9">
    <name type="scientific">Sugiyamaella lignohabitans</name>
    <dbReference type="NCBI Taxonomy" id="796027"/>
    <lineage>
        <taxon>Eukaryota</taxon>
        <taxon>Fungi</taxon>
        <taxon>Dikarya</taxon>
        <taxon>Ascomycota</taxon>
        <taxon>Saccharomycotina</taxon>
        <taxon>Dipodascomycetes</taxon>
        <taxon>Dipodascales</taxon>
        <taxon>Trichomonascaceae</taxon>
        <taxon>Sugiyamaella</taxon>
    </lineage>
</organism>
<dbReference type="OrthoDB" id="430207at2759"/>
<dbReference type="Pfam" id="PF04117">
    <property type="entry name" value="Mpv17_PMP22"/>
    <property type="match status" value="1"/>
</dbReference>
<evidence type="ECO:0000256" key="3">
    <source>
        <dbReference type="ARBA" id="ARBA00022692"/>
    </source>
</evidence>
<comment type="subcellular location">
    <subcellularLocation>
        <location evidence="1">Membrane</location>
        <topology evidence="1">Multi-pass membrane protein</topology>
    </subcellularLocation>
</comment>
<evidence type="ECO:0000313" key="8">
    <source>
        <dbReference type="EMBL" id="ANB15842.1"/>
    </source>
</evidence>
<proteinExistence type="inferred from homology"/>
<keyword evidence="5" id="KW-0472">Membrane</keyword>
<dbReference type="RefSeq" id="XP_018738319.1">
    <property type="nucleotide sequence ID" value="XM_018880506.1"/>
</dbReference>
<gene>
    <name evidence="8" type="primary">SYM1</name>
    <name evidence="8" type="ORF">AWJ20_3486</name>
</gene>
<evidence type="ECO:0000256" key="2">
    <source>
        <dbReference type="ARBA" id="ARBA00006824"/>
    </source>
</evidence>
<dbReference type="AlphaFoldDB" id="A0A167FXW3"/>
<sequence length="208" mass="23721">MASFFRWYNHQLAVRPVLTNSLSATVLFGVGDIIAQTTSTEDHSPKRRTLENNETHSRSLLSTTGIDLRRTSRACIFGGLFFAPIVSKWWYPFLNGIKGQNSTVTTLKRVALDQMVFAPFISVPMYFTCIGILEGKNFEQLSASLHRNYLPTLMANWSVWPAFQYANFMFIPHEYRLLAVNLVSIAWNTFLSFTNNRSNEVIQPEIAN</sequence>
<comment type="similarity">
    <text evidence="2 7">Belongs to the peroxisomal membrane protein PXMP2/4 family.</text>
</comment>
<protein>
    <recommendedName>
        <fullName evidence="6">Protein SYM1</fullName>
    </recommendedName>
</protein>
<keyword evidence="3" id="KW-0812">Transmembrane</keyword>
<dbReference type="EMBL" id="CP014503">
    <property type="protein sequence ID" value="ANB15842.1"/>
    <property type="molecule type" value="Genomic_DNA"/>
</dbReference>
<dbReference type="KEGG" id="slb:AWJ20_3486"/>
<evidence type="ECO:0000256" key="6">
    <source>
        <dbReference type="ARBA" id="ARBA00039302"/>
    </source>
</evidence>
<dbReference type="PANTHER" id="PTHR11266:SF17">
    <property type="entry name" value="PROTEIN MPV17"/>
    <property type="match status" value="1"/>
</dbReference>
<accession>A0A167FXW3</accession>
<reference evidence="8 9" key="1">
    <citation type="submission" date="2016-02" db="EMBL/GenBank/DDBJ databases">
        <title>Complete genome sequence and transcriptome regulation of the pentose utilising yeast Sugiyamaella lignohabitans.</title>
        <authorList>
            <person name="Bellasio M."/>
            <person name="Peymann A."/>
            <person name="Valli M."/>
            <person name="Sipitzky M."/>
            <person name="Graf A."/>
            <person name="Sauer M."/>
            <person name="Marx H."/>
            <person name="Mattanovich D."/>
        </authorList>
    </citation>
    <scope>NUCLEOTIDE SEQUENCE [LARGE SCALE GENOMIC DNA]</scope>
    <source>
        <strain evidence="8 9">CBS 10342</strain>
    </source>
</reference>
<dbReference type="GO" id="GO:0016020">
    <property type="term" value="C:membrane"/>
    <property type="evidence" value="ECO:0007669"/>
    <property type="project" value="UniProtKB-SubCell"/>
</dbReference>
<evidence type="ECO:0000313" key="9">
    <source>
        <dbReference type="Proteomes" id="UP000189580"/>
    </source>
</evidence>
<keyword evidence="9" id="KW-1185">Reference proteome</keyword>
<evidence type="ECO:0000256" key="1">
    <source>
        <dbReference type="ARBA" id="ARBA00004141"/>
    </source>
</evidence>
<evidence type="ECO:0000256" key="5">
    <source>
        <dbReference type="ARBA" id="ARBA00023136"/>
    </source>
</evidence>
<keyword evidence="4" id="KW-1133">Transmembrane helix</keyword>
<dbReference type="Proteomes" id="UP000189580">
    <property type="component" value="Chromosome b"/>
</dbReference>
<dbReference type="GO" id="GO:0005739">
    <property type="term" value="C:mitochondrion"/>
    <property type="evidence" value="ECO:0007669"/>
    <property type="project" value="TreeGrafter"/>
</dbReference>
<name>A0A167FXW3_9ASCO</name>
<dbReference type="InterPro" id="IPR007248">
    <property type="entry name" value="Mpv17_PMP22"/>
</dbReference>
<evidence type="ECO:0000256" key="7">
    <source>
        <dbReference type="RuleBase" id="RU363053"/>
    </source>
</evidence>
<dbReference type="PANTHER" id="PTHR11266">
    <property type="entry name" value="PEROXISOMAL MEMBRANE PROTEIN 2, PXMP2 MPV17"/>
    <property type="match status" value="1"/>
</dbReference>
<dbReference type="GeneID" id="30035513"/>
<evidence type="ECO:0000256" key="4">
    <source>
        <dbReference type="ARBA" id="ARBA00022989"/>
    </source>
</evidence>